<evidence type="ECO:0000313" key="3">
    <source>
        <dbReference type="RefSeq" id="XP_047740793.1"/>
    </source>
</evidence>
<evidence type="ECO:0000259" key="1">
    <source>
        <dbReference type="SMART" id="SM00460"/>
    </source>
</evidence>
<evidence type="ECO:0000313" key="2">
    <source>
        <dbReference type="Proteomes" id="UP000694843"/>
    </source>
</evidence>
<dbReference type="InterPro" id="IPR036985">
    <property type="entry name" value="Transglutaminase-like_sf"/>
</dbReference>
<keyword evidence="2" id="KW-1185">Reference proteome</keyword>
<sequence length="379" mass="42028">IWVGSYPRPRGRQWVFGQFDDAVLPACVLLLERAGVSPETRADPVAISRAISRILNSAHDTNSSLTIDEFFTKEGEDYKFNPDAENPSGLGDSIWNFHVWNDAWMARPDLPSGYGGWQAIDATPQETSDGLYQCGPASLEAVRRGNVLLPYDVPFVLAEVNADLVRWQQDETEATGFKIMASIKSQYVPGHVYKRQVQLSLSSSSEYYTGVRAMTVKRAEGSFVLQPGQEESLRLPVRYKDYIDKLVEHGMMKILAIASVKETTQTWIQDDHFQILKPNLTVETPTTSALGEPLVVKVSFTNPMKEKLTEAFIVVDGPGLTRPKKIPVPDVDAGALFTHTLRLEGKVLGDDRPLVVTFSSKQITDIVGSSNISITPQEE</sequence>
<dbReference type="OMA" id="CNISSAW"/>
<dbReference type="InterPro" id="IPR013783">
    <property type="entry name" value="Ig-like_fold"/>
</dbReference>
<dbReference type="AlphaFoldDB" id="A0A979FU96"/>
<dbReference type="SUPFAM" id="SSF54001">
    <property type="entry name" value="Cysteine proteinases"/>
    <property type="match status" value="1"/>
</dbReference>
<gene>
    <name evidence="3" type="primary">LOC108676999</name>
</gene>
<dbReference type="InterPro" id="IPR036238">
    <property type="entry name" value="Transglutaminase_C_sf"/>
</dbReference>
<reference evidence="3" key="1">
    <citation type="submission" date="2025-08" db="UniProtKB">
        <authorList>
            <consortium name="RefSeq"/>
        </authorList>
    </citation>
    <scope>IDENTIFICATION</scope>
    <source>
        <tissue evidence="3">Whole organism</tissue>
    </source>
</reference>
<feature type="domain" description="Transglutaminase-like" evidence="1">
    <location>
        <begin position="29"/>
        <end position="124"/>
    </location>
</feature>
<dbReference type="PANTHER" id="PTHR11590:SF40">
    <property type="entry name" value="HEMOCYTE PROTEIN-GLUTAMINE GAMMA-GLUTAMYLTRANSFERASE-LIKE PROTEIN"/>
    <property type="match status" value="1"/>
</dbReference>
<organism evidence="2 3">
    <name type="scientific">Hyalella azteca</name>
    <name type="common">Amphipod</name>
    <dbReference type="NCBI Taxonomy" id="294128"/>
    <lineage>
        <taxon>Eukaryota</taxon>
        <taxon>Metazoa</taxon>
        <taxon>Ecdysozoa</taxon>
        <taxon>Arthropoda</taxon>
        <taxon>Crustacea</taxon>
        <taxon>Multicrustacea</taxon>
        <taxon>Malacostraca</taxon>
        <taxon>Eumalacostraca</taxon>
        <taxon>Peracarida</taxon>
        <taxon>Amphipoda</taxon>
        <taxon>Senticaudata</taxon>
        <taxon>Talitrida</taxon>
        <taxon>Talitroidea</taxon>
        <taxon>Hyalellidae</taxon>
        <taxon>Hyalella</taxon>
    </lineage>
</organism>
<dbReference type="InterPro" id="IPR002931">
    <property type="entry name" value="Transglutaminase-like"/>
</dbReference>
<dbReference type="GO" id="GO:0003810">
    <property type="term" value="F:protein-glutamine gamma-glutamyltransferase activity"/>
    <property type="evidence" value="ECO:0007669"/>
    <property type="project" value="InterPro"/>
</dbReference>
<name>A0A979FU96_HYAAZ</name>
<dbReference type="Gene3D" id="2.60.40.10">
    <property type="entry name" value="Immunoglobulins"/>
    <property type="match status" value="2"/>
</dbReference>
<dbReference type="Gene3D" id="3.90.260.10">
    <property type="entry name" value="Transglutaminase-like"/>
    <property type="match status" value="2"/>
</dbReference>
<dbReference type="SMART" id="SM00460">
    <property type="entry name" value="TGc"/>
    <property type="match status" value="1"/>
</dbReference>
<dbReference type="KEGG" id="hazt:108676999"/>
<protein>
    <submittedName>
        <fullName evidence="3">Hemocyte protein-glutamine gamma-glutamyltransferase-like</fullName>
    </submittedName>
</protein>
<dbReference type="GeneID" id="108676999"/>
<dbReference type="RefSeq" id="XP_047740793.1">
    <property type="nucleotide sequence ID" value="XM_047884837.1"/>
</dbReference>
<dbReference type="Proteomes" id="UP000694843">
    <property type="component" value="Unplaced"/>
</dbReference>
<accession>A0A979FU96</accession>
<feature type="non-terminal residue" evidence="3">
    <location>
        <position position="1"/>
    </location>
</feature>
<proteinExistence type="predicted"/>
<dbReference type="PANTHER" id="PTHR11590">
    <property type="entry name" value="PROTEIN-GLUTAMINE GAMMA-GLUTAMYLTRANSFERASE"/>
    <property type="match status" value="1"/>
</dbReference>
<dbReference type="SUPFAM" id="SSF49309">
    <property type="entry name" value="Transglutaminase, two C-terminal domains"/>
    <property type="match status" value="2"/>
</dbReference>
<dbReference type="InterPro" id="IPR050779">
    <property type="entry name" value="Transglutaminase"/>
</dbReference>
<dbReference type="OrthoDB" id="6353348at2759"/>
<dbReference type="InterPro" id="IPR038765">
    <property type="entry name" value="Papain-like_cys_pep_sf"/>
</dbReference>